<feature type="domain" description="ABC transmembrane type-1" evidence="8">
    <location>
        <begin position="72"/>
        <end position="256"/>
    </location>
</feature>
<keyword evidence="3" id="KW-1003">Cell membrane</keyword>
<comment type="similarity">
    <text evidence="7">Belongs to the binding-protein-dependent transport system permease family.</text>
</comment>
<keyword evidence="4 7" id="KW-0812">Transmembrane</keyword>
<proteinExistence type="inferred from homology"/>
<evidence type="ECO:0000256" key="5">
    <source>
        <dbReference type="ARBA" id="ARBA00022989"/>
    </source>
</evidence>
<feature type="transmembrane region" description="Helical" evidence="7">
    <location>
        <begin position="138"/>
        <end position="157"/>
    </location>
</feature>
<dbReference type="InterPro" id="IPR000515">
    <property type="entry name" value="MetI-like"/>
</dbReference>
<evidence type="ECO:0000259" key="8">
    <source>
        <dbReference type="PROSITE" id="PS50928"/>
    </source>
</evidence>
<name>A0ABW4KAY3_9HYPH</name>
<evidence type="ECO:0000256" key="6">
    <source>
        <dbReference type="ARBA" id="ARBA00023136"/>
    </source>
</evidence>
<reference evidence="10" key="1">
    <citation type="journal article" date="2019" name="Int. J. Syst. Evol. Microbiol.">
        <title>The Global Catalogue of Microorganisms (GCM) 10K type strain sequencing project: providing services to taxonomists for standard genome sequencing and annotation.</title>
        <authorList>
            <consortium name="The Broad Institute Genomics Platform"/>
            <consortium name="The Broad Institute Genome Sequencing Center for Infectious Disease"/>
            <person name="Wu L."/>
            <person name="Ma J."/>
        </authorList>
    </citation>
    <scope>NUCLEOTIDE SEQUENCE [LARGE SCALE GENOMIC DNA]</scope>
    <source>
        <strain evidence="10">KCTC 23707</strain>
    </source>
</reference>
<dbReference type="InterPro" id="IPR035906">
    <property type="entry name" value="MetI-like_sf"/>
</dbReference>
<keyword evidence="10" id="KW-1185">Reference proteome</keyword>
<protein>
    <submittedName>
        <fullName evidence="9">ABC transporter permease</fullName>
    </submittedName>
</protein>
<evidence type="ECO:0000256" key="2">
    <source>
        <dbReference type="ARBA" id="ARBA00022448"/>
    </source>
</evidence>
<keyword evidence="2 7" id="KW-0813">Transport</keyword>
<dbReference type="SUPFAM" id="SSF161098">
    <property type="entry name" value="MetI-like"/>
    <property type="match status" value="1"/>
</dbReference>
<feature type="transmembrane region" description="Helical" evidence="7">
    <location>
        <begin position="79"/>
        <end position="101"/>
    </location>
</feature>
<accession>A0ABW4KAY3</accession>
<sequence length="273" mass="29130">MATAAPARWLRVLERAAVPVLLVAGWEIFSRSGVLPESLLPAPSMVALAWADWLTGYSGDTQSHSGGWLADTAASSARVLAGFAIAAALGVGLGVAIGWSRRIEAVIEPTLQTLRPIPPVSWIPLAIIWFGIADKPAIFLVFLGAFFPILLNTIHGVKSCDRDLIRAGAMVGGDQGKLLRFIVVPAAMPSIFAGLRIAVGSAWMLTVTAEMVAVKSGLGYVLWDSYYFLRYDIVLAAMASIGLLGFLSDLAIRAVMNRTLRWRRGATLRGGEG</sequence>
<feature type="transmembrane region" description="Helical" evidence="7">
    <location>
        <begin position="233"/>
        <end position="255"/>
    </location>
</feature>
<comment type="caution">
    <text evidence="9">The sequence shown here is derived from an EMBL/GenBank/DDBJ whole genome shotgun (WGS) entry which is preliminary data.</text>
</comment>
<evidence type="ECO:0000256" key="1">
    <source>
        <dbReference type="ARBA" id="ARBA00004651"/>
    </source>
</evidence>
<evidence type="ECO:0000313" key="10">
    <source>
        <dbReference type="Proteomes" id="UP001597308"/>
    </source>
</evidence>
<feature type="transmembrane region" description="Helical" evidence="7">
    <location>
        <begin position="113"/>
        <end position="132"/>
    </location>
</feature>
<keyword evidence="5 7" id="KW-1133">Transmembrane helix</keyword>
<dbReference type="RefSeq" id="WP_378800600.1">
    <property type="nucleotide sequence ID" value="NZ_JBHUER010000010.1"/>
</dbReference>
<dbReference type="EMBL" id="JBHUER010000010">
    <property type="protein sequence ID" value="MFD1704553.1"/>
    <property type="molecule type" value="Genomic_DNA"/>
</dbReference>
<dbReference type="Gene3D" id="1.10.3720.10">
    <property type="entry name" value="MetI-like"/>
    <property type="match status" value="1"/>
</dbReference>
<feature type="transmembrane region" description="Helical" evidence="7">
    <location>
        <begin position="178"/>
        <end position="199"/>
    </location>
</feature>
<evidence type="ECO:0000256" key="3">
    <source>
        <dbReference type="ARBA" id="ARBA00022475"/>
    </source>
</evidence>
<dbReference type="Pfam" id="PF00528">
    <property type="entry name" value="BPD_transp_1"/>
    <property type="match status" value="1"/>
</dbReference>
<evidence type="ECO:0000313" key="9">
    <source>
        <dbReference type="EMBL" id="MFD1704553.1"/>
    </source>
</evidence>
<gene>
    <name evidence="9" type="ORF">ACFSCV_16220</name>
</gene>
<dbReference type="PANTHER" id="PTHR30151:SF0">
    <property type="entry name" value="ABC TRANSPORTER PERMEASE PROTEIN MJ0413-RELATED"/>
    <property type="match status" value="1"/>
</dbReference>
<organism evidence="9 10">
    <name type="scientific">Methylopila henanensis</name>
    <dbReference type="NCBI Taxonomy" id="873516"/>
    <lineage>
        <taxon>Bacteria</taxon>
        <taxon>Pseudomonadati</taxon>
        <taxon>Pseudomonadota</taxon>
        <taxon>Alphaproteobacteria</taxon>
        <taxon>Hyphomicrobiales</taxon>
        <taxon>Methylopilaceae</taxon>
        <taxon>Methylopila</taxon>
    </lineage>
</organism>
<dbReference type="CDD" id="cd06261">
    <property type="entry name" value="TM_PBP2"/>
    <property type="match status" value="1"/>
</dbReference>
<evidence type="ECO:0000256" key="7">
    <source>
        <dbReference type="RuleBase" id="RU363032"/>
    </source>
</evidence>
<keyword evidence="6 7" id="KW-0472">Membrane</keyword>
<dbReference type="Proteomes" id="UP001597308">
    <property type="component" value="Unassembled WGS sequence"/>
</dbReference>
<dbReference type="PANTHER" id="PTHR30151">
    <property type="entry name" value="ALKANE SULFONATE ABC TRANSPORTER-RELATED, MEMBRANE SUBUNIT"/>
    <property type="match status" value="1"/>
</dbReference>
<evidence type="ECO:0000256" key="4">
    <source>
        <dbReference type="ARBA" id="ARBA00022692"/>
    </source>
</evidence>
<dbReference type="PROSITE" id="PS50928">
    <property type="entry name" value="ABC_TM1"/>
    <property type="match status" value="1"/>
</dbReference>
<comment type="subcellular location">
    <subcellularLocation>
        <location evidence="1 7">Cell membrane</location>
        <topology evidence="1 7">Multi-pass membrane protein</topology>
    </subcellularLocation>
</comment>